<gene>
    <name evidence="1" type="ORF">GMOD_00004391</name>
</gene>
<dbReference type="OrthoDB" id="5337308at2759"/>
<keyword evidence="2" id="KW-1185">Reference proteome</keyword>
<dbReference type="EMBL" id="KE747814">
    <property type="protein sequence ID" value="RMZ68185.1"/>
    <property type="molecule type" value="Genomic_DNA"/>
</dbReference>
<sequence>MNTNASQPTHRPNPLTYPTAMKKGTRFLDLTCANNPSPPSPFSDPSLASTWGYTTEVLPFASLHTNSSILDLILGTSTSASAVQITTMHSKHATVKGRAGVLIAEANTSPANMLDPFRFSAQEVKEFRLPELKQWSDVAFLQWKSLCIISNTKTTTTTTTKKTSTLPSLNAIIRHTIINPDTKHICNTIVDRWSCPKRRRSKRQAKFWRPTWPGLVFHTEEEETRALCGTPNGKGVLWLLAQHAEELRRKTVGRVTLFWPREEEEALEWKRECPSLVFWLEDVEENIEEDATC</sequence>
<name>A0A3M7M104_9PLEO</name>
<reference evidence="1 2" key="1">
    <citation type="journal article" date="2014" name="PLoS ONE">
        <title>De novo Genome Assembly of the Fungal Plant Pathogen Pyrenophora semeniperda.</title>
        <authorList>
            <person name="Soliai M.M."/>
            <person name="Meyer S.E."/>
            <person name="Udall J.A."/>
            <person name="Elzinga D.E."/>
            <person name="Hermansen R.A."/>
            <person name="Bodily P.M."/>
            <person name="Hart A.A."/>
            <person name="Coleman C.E."/>
        </authorList>
    </citation>
    <scope>NUCLEOTIDE SEQUENCE [LARGE SCALE GENOMIC DNA]</scope>
    <source>
        <strain evidence="1 2">CCB06</strain>
        <tissue evidence="1">Mycelium</tissue>
    </source>
</reference>
<protein>
    <submittedName>
        <fullName evidence="1">WD domain-containing</fullName>
    </submittedName>
</protein>
<evidence type="ECO:0000313" key="2">
    <source>
        <dbReference type="Proteomes" id="UP000265663"/>
    </source>
</evidence>
<accession>A0A3M7M104</accession>
<dbReference type="Proteomes" id="UP000265663">
    <property type="component" value="Unassembled WGS sequence"/>
</dbReference>
<evidence type="ECO:0000313" key="1">
    <source>
        <dbReference type="EMBL" id="RMZ68185.1"/>
    </source>
</evidence>
<dbReference type="AlphaFoldDB" id="A0A3M7M104"/>
<organism evidence="1 2">
    <name type="scientific">Pyrenophora seminiperda CCB06</name>
    <dbReference type="NCBI Taxonomy" id="1302712"/>
    <lineage>
        <taxon>Eukaryota</taxon>
        <taxon>Fungi</taxon>
        <taxon>Dikarya</taxon>
        <taxon>Ascomycota</taxon>
        <taxon>Pezizomycotina</taxon>
        <taxon>Dothideomycetes</taxon>
        <taxon>Pleosporomycetidae</taxon>
        <taxon>Pleosporales</taxon>
        <taxon>Pleosporineae</taxon>
        <taxon>Pleosporaceae</taxon>
        <taxon>Pyrenophora</taxon>
    </lineage>
</organism>
<proteinExistence type="predicted"/>